<feature type="compositionally biased region" description="Polar residues" evidence="1">
    <location>
        <begin position="149"/>
        <end position="161"/>
    </location>
</feature>
<feature type="region of interest" description="Disordered" evidence="1">
    <location>
        <begin position="1"/>
        <end position="161"/>
    </location>
</feature>
<comment type="caution">
    <text evidence="2">The sequence shown here is derived from an EMBL/GenBank/DDBJ whole genome shotgun (WGS) entry which is preliminary data.</text>
</comment>
<protein>
    <submittedName>
        <fullName evidence="2">Uncharacterized protein</fullName>
    </submittedName>
</protein>
<dbReference type="AlphaFoldDB" id="A0A3S5AKH3"/>
<proteinExistence type="predicted"/>
<feature type="compositionally biased region" description="Polar residues" evidence="1">
    <location>
        <begin position="1"/>
        <end position="15"/>
    </location>
</feature>
<accession>A0A3S5AKH3</accession>
<name>A0A3S5AKH3_9PLAT</name>
<feature type="compositionally biased region" description="Polar residues" evidence="1">
    <location>
        <begin position="93"/>
        <end position="103"/>
    </location>
</feature>
<feature type="compositionally biased region" description="Low complexity" evidence="1">
    <location>
        <begin position="64"/>
        <end position="85"/>
    </location>
</feature>
<feature type="compositionally biased region" description="Polar residues" evidence="1">
    <location>
        <begin position="47"/>
        <end position="63"/>
    </location>
</feature>
<sequence length="161" mass="16914">MHVSSGAEQVVSNPSDRSRGHNASGLLPAPSILNAGQPLASLLSAPQPHTTVSSTFQPGVHSTSPPVQSQPLQPPQQQQRQQQQRGESRDQPESTQPVSTASKTEAVPLPTTTSGIGASSSPSLTGCKERRFEGMNKSRRGGRSGTGRFTNSRCTRTSCLG</sequence>
<gene>
    <name evidence="2" type="ORF">PXEA_LOCUS12260</name>
</gene>
<evidence type="ECO:0000313" key="2">
    <source>
        <dbReference type="EMBL" id="VEL18820.1"/>
    </source>
</evidence>
<evidence type="ECO:0000313" key="3">
    <source>
        <dbReference type="Proteomes" id="UP000784294"/>
    </source>
</evidence>
<organism evidence="2 3">
    <name type="scientific">Protopolystoma xenopodis</name>
    <dbReference type="NCBI Taxonomy" id="117903"/>
    <lineage>
        <taxon>Eukaryota</taxon>
        <taxon>Metazoa</taxon>
        <taxon>Spiralia</taxon>
        <taxon>Lophotrochozoa</taxon>
        <taxon>Platyhelminthes</taxon>
        <taxon>Monogenea</taxon>
        <taxon>Polyopisthocotylea</taxon>
        <taxon>Polystomatidea</taxon>
        <taxon>Polystomatidae</taxon>
        <taxon>Protopolystoma</taxon>
    </lineage>
</organism>
<keyword evidence="3" id="KW-1185">Reference proteome</keyword>
<evidence type="ECO:0000256" key="1">
    <source>
        <dbReference type="SAM" id="MobiDB-lite"/>
    </source>
</evidence>
<feature type="compositionally biased region" description="Basic and acidic residues" evidence="1">
    <location>
        <begin position="127"/>
        <end position="136"/>
    </location>
</feature>
<dbReference type="Proteomes" id="UP000784294">
    <property type="component" value="Unassembled WGS sequence"/>
</dbReference>
<reference evidence="2" key="1">
    <citation type="submission" date="2018-11" db="EMBL/GenBank/DDBJ databases">
        <authorList>
            <consortium name="Pathogen Informatics"/>
        </authorList>
    </citation>
    <scope>NUCLEOTIDE SEQUENCE</scope>
</reference>
<feature type="compositionally biased region" description="Polar residues" evidence="1">
    <location>
        <begin position="110"/>
        <end position="124"/>
    </location>
</feature>
<dbReference type="EMBL" id="CAAALY010038863">
    <property type="protein sequence ID" value="VEL18820.1"/>
    <property type="molecule type" value="Genomic_DNA"/>
</dbReference>